<dbReference type="Gene3D" id="2.160.10.10">
    <property type="entry name" value="Hexapeptide repeat proteins"/>
    <property type="match status" value="1"/>
</dbReference>
<organism evidence="7 8">
    <name type="scientific">Staphylococcus simulans UMC-CNS-990</name>
    <dbReference type="NCBI Taxonomy" id="1405498"/>
    <lineage>
        <taxon>Bacteria</taxon>
        <taxon>Bacillati</taxon>
        <taxon>Bacillota</taxon>
        <taxon>Bacilli</taxon>
        <taxon>Bacillales</taxon>
        <taxon>Staphylococcaceae</taxon>
        <taxon>Staphylococcus</taxon>
    </lineage>
</organism>
<dbReference type="CDD" id="cd03354">
    <property type="entry name" value="LbH_SAT"/>
    <property type="match status" value="1"/>
</dbReference>
<sequence length="138" mass="14658">MSLMNKSINLMTKLYEKKVPVLPRALQQLNRLVFACDVPRSVKIGKGTIFAHSGLGCVIHSKAVIGENCKIQQNVTIGGRGTHGTPIIKDNVFIGAGATILGGITVGENAKIGAMTLVLKDVEPGETVVGIPVRRTEK</sequence>
<keyword evidence="5" id="KW-0012">Acyltransferase</keyword>
<dbReference type="InterPro" id="IPR001451">
    <property type="entry name" value="Hexapep"/>
</dbReference>
<evidence type="ECO:0000313" key="8">
    <source>
        <dbReference type="Proteomes" id="UP000017131"/>
    </source>
</evidence>
<comment type="caution">
    <text evidence="7">The sequence shown here is derived from an EMBL/GenBank/DDBJ whole genome shotgun (WGS) entry which is preliminary data.</text>
</comment>
<keyword evidence="8" id="KW-1185">Reference proteome</keyword>
<evidence type="ECO:0000256" key="2">
    <source>
        <dbReference type="ARBA" id="ARBA00018522"/>
    </source>
</evidence>
<accession>A0ABN0PC92</accession>
<dbReference type="InterPro" id="IPR045304">
    <property type="entry name" value="LbH_SAT"/>
</dbReference>
<dbReference type="RefSeq" id="WP_023015749.1">
    <property type="nucleotide sequence ID" value="NZ_AXDY01000006.1"/>
</dbReference>
<name>A0ABN0PC92_STASI</name>
<dbReference type="Proteomes" id="UP000017131">
    <property type="component" value="Unassembled WGS sequence"/>
</dbReference>
<evidence type="ECO:0000313" key="7">
    <source>
        <dbReference type="EMBL" id="ERS93281.1"/>
    </source>
</evidence>
<evidence type="ECO:0000256" key="5">
    <source>
        <dbReference type="ARBA" id="ARBA00023315"/>
    </source>
</evidence>
<comment type="pathway">
    <text evidence="6">Amino-acid biosynthesis.</text>
</comment>
<dbReference type="PANTHER" id="PTHR42811">
    <property type="entry name" value="SERINE ACETYLTRANSFERASE"/>
    <property type="match status" value="1"/>
</dbReference>
<dbReference type="Pfam" id="PF00132">
    <property type="entry name" value="Hexapep"/>
    <property type="match status" value="1"/>
</dbReference>
<dbReference type="PIRSF" id="PIRSF000441">
    <property type="entry name" value="CysE"/>
    <property type="match status" value="1"/>
</dbReference>
<evidence type="ECO:0000256" key="3">
    <source>
        <dbReference type="ARBA" id="ARBA00022679"/>
    </source>
</evidence>
<dbReference type="InterPro" id="IPR005881">
    <property type="entry name" value="Ser_O-AcTrfase"/>
</dbReference>
<dbReference type="InterPro" id="IPR011004">
    <property type="entry name" value="Trimer_LpxA-like_sf"/>
</dbReference>
<comment type="similarity">
    <text evidence="1">Belongs to the transferase hexapeptide repeat family.</text>
</comment>
<dbReference type="EMBL" id="AXDY01000006">
    <property type="protein sequence ID" value="ERS93281.1"/>
    <property type="molecule type" value="Genomic_DNA"/>
</dbReference>
<reference evidence="7 8" key="1">
    <citation type="journal article" date="2013" name="Genome Announc.">
        <title>Draft Genome Sequence of Staphylococcus simulans UMC-CNS-990, Isolated from a Case of Chronic Bovine Mastitis.</title>
        <authorList>
            <person name="Calcutt M.J."/>
            <person name="Foecking M.F."/>
            <person name="Hsieh H.Y."/>
            <person name="Perry J."/>
            <person name="Stewart G.C."/>
            <person name="Middleton J.R."/>
        </authorList>
    </citation>
    <scope>NUCLEOTIDE SEQUENCE [LARGE SCALE GENOMIC DNA]</scope>
    <source>
        <strain evidence="7 8">UMC-CNS-990</strain>
    </source>
</reference>
<protein>
    <recommendedName>
        <fullName evidence="2">Serine acetyltransferase</fullName>
    </recommendedName>
</protein>
<dbReference type="SUPFAM" id="SSF51161">
    <property type="entry name" value="Trimeric LpxA-like enzymes"/>
    <property type="match status" value="1"/>
</dbReference>
<keyword evidence="4" id="KW-0677">Repeat</keyword>
<dbReference type="InterPro" id="IPR018357">
    <property type="entry name" value="Hexapep_transf_CS"/>
</dbReference>
<gene>
    <name evidence="7" type="ORF">SSIM_08325</name>
</gene>
<proteinExistence type="inferred from homology"/>
<evidence type="ECO:0000256" key="6">
    <source>
        <dbReference type="ARBA" id="ARBA00029440"/>
    </source>
</evidence>
<keyword evidence="3" id="KW-0808">Transferase</keyword>
<evidence type="ECO:0000256" key="1">
    <source>
        <dbReference type="ARBA" id="ARBA00007274"/>
    </source>
</evidence>
<evidence type="ECO:0000256" key="4">
    <source>
        <dbReference type="ARBA" id="ARBA00022737"/>
    </source>
</evidence>
<dbReference type="PROSITE" id="PS00101">
    <property type="entry name" value="HEXAPEP_TRANSFERASES"/>
    <property type="match status" value="1"/>
</dbReference>